<dbReference type="PANTHER" id="PTHR10622:SF10">
    <property type="entry name" value="HET DOMAIN-CONTAINING PROTEIN"/>
    <property type="match status" value="1"/>
</dbReference>
<gene>
    <name evidence="2" type="ORF">CMUS01_07387</name>
</gene>
<dbReference type="PANTHER" id="PTHR10622">
    <property type="entry name" value="HET DOMAIN-CONTAINING PROTEIN"/>
    <property type="match status" value="1"/>
</dbReference>
<dbReference type="InterPro" id="IPR010730">
    <property type="entry name" value="HET"/>
</dbReference>
<protein>
    <submittedName>
        <fullName evidence="2">HET domain-containing protein</fullName>
    </submittedName>
</protein>
<comment type="caution">
    <text evidence="2">The sequence shown here is derived from an EMBL/GenBank/DDBJ whole genome shotgun (WGS) entry which is preliminary data.</text>
</comment>
<dbReference type="Proteomes" id="UP000639643">
    <property type="component" value="Unassembled WGS sequence"/>
</dbReference>
<dbReference type="AlphaFoldDB" id="A0A8H6KH13"/>
<feature type="domain" description="Heterokaryon incompatibility" evidence="1">
    <location>
        <begin position="22"/>
        <end position="117"/>
    </location>
</feature>
<feature type="non-terminal residue" evidence="2">
    <location>
        <position position="263"/>
    </location>
</feature>
<evidence type="ECO:0000259" key="1">
    <source>
        <dbReference type="Pfam" id="PF06985"/>
    </source>
</evidence>
<dbReference type="EMBL" id="WIGM01000263">
    <property type="protein sequence ID" value="KAF6831344.1"/>
    <property type="molecule type" value="Genomic_DNA"/>
</dbReference>
<keyword evidence="3" id="KW-1185">Reference proteome</keyword>
<sequence>MRVLDTDTIEIISFHDLPPKPYVILSHTWGDDEVSFQEMMAANGGGDSTNQMRARIVTKQGFKKIWETCIKAKEDGFSYAWIDTYCIDKQSSSELSESINSMYRWYQESSICYAYLVDVPTAARVVDYWDEEYFDREGLFRSSRWFTRGWTLQELLAPEVVEFYASDWTEIGTKSSLTAHIARITKIEKEVLSGTRPIWSCCAAEKLSWAASRETTRKEDAAYSLLGIMDVHLPLIYGEGSEAFLRLQRAMIMESEDYSLLLP</sequence>
<evidence type="ECO:0000313" key="2">
    <source>
        <dbReference type="EMBL" id="KAF6831344.1"/>
    </source>
</evidence>
<accession>A0A8H6KH13</accession>
<reference evidence="2" key="1">
    <citation type="journal article" date="2020" name="Phytopathology">
        <title>Genome Sequence Resources of Colletotrichum truncatum, C. plurivorum, C. musicola, and C. sojae: Four Species Pathogenic to Soybean (Glycine max).</title>
        <authorList>
            <person name="Rogerio F."/>
            <person name="Boufleur T.R."/>
            <person name="Ciampi-Guillardi M."/>
            <person name="Sukno S.A."/>
            <person name="Thon M.R."/>
            <person name="Massola Junior N.S."/>
            <person name="Baroncelli R."/>
        </authorList>
    </citation>
    <scope>NUCLEOTIDE SEQUENCE</scope>
    <source>
        <strain evidence="2">LFN0074</strain>
    </source>
</reference>
<dbReference type="OrthoDB" id="4814491at2759"/>
<name>A0A8H6KH13_9PEZI</name>
<organism evidence="2 3">
    <name type="scientific">Colletotrichum musicola</name>
    <dbReference type="NCBI Taxonomy" id="2175873"/>
    <lineage>
        <taxon>Eukaryota</taxon>
        <taxon>Fungi</taxon>
        <taxon>Dikarya</taxon>
        <taxon>Ascomycota</taxon>
        <taxon>Pezizomycotina</taxon>
        <taxon>Sordariomycetes</taxon>
        <taxon>Hypocreomycetidae</taxon>
        <taxon>Glomerellales</taxon>
        <taxon>Glomerellaceae</taxon>
        <taxon>Colletotrichum</taxon>
        <taxon>Colletotrichum orchidearum species complex</taxon>
    </lineage>
</organism>
<dbReference type="Pfam" id="PF06985">
    <property type="entry name" value="HET"/>
    <property type="match status" value="1"/>
</dbReference>
<proteinExistence type="predicted"/>
<evidence type="ECO:0000313" key="3">
    <source>
        <dbReference type="Proteomes" id="UP000639643"/>
    </source>
</evidence>